<evidence type="ECO:0000313" key="2">
    <source>
        <dbReference type="EMBL" id="QDS86437.1"/>
    </source>
</evidence>
<dbReference type="AlphaFoldDB" id="A0A517LUY8"/>
<reference evidence="2 3" key="1">
    <citation type="submission" date="2019-02" db="EMBL/GenBank/DDBJ databases">
        <title>Deep-cultivation of Planctomycetes and their phenomic and genomic characterization uncovers novel biology.</title>
        <authorList>
            <person name="Wiegand S."/>
            <person name="Jogler M."/>
            <person name="Boedeker C."/>
            <person name="Pinto D."/>
            <person name="Vollmers J."/>
            <person name="Rivas-Marin E."/>
            <person name="Kohn T."/>
            <person name="Peeters S.H."/>
            <person name="Heuer A."/>
            <person name="Rast P."/>
            <person name="Oberbeckmann S."/>
            <person name="Bunk B."/>
            <person name="Jeske O."/>
            <person name="Meyerdierks A."/>
            <person name="Storesund J.E."/>
            <person name="Kallscheuer N."/>
            <person name="Luecker S."/>
            <person name="Lage O.M."/>
            <person name="Pohl T."/>
            <person name="Merkel B.J."/>
            <person name="Hornburger P."/>
            <person name="Mueller R.-W."/>
            <person name="Bruemmer F."/>
            <person name="Labrenz M."/>
            <person name="Spormann A.M."/>
            <person name="Op den Camp H."/>
            <person name="Overmann J."/>
            <person name="Amann R."/>
            <person name="Jetten M.S.M."/>
            <person name="Mascher T."/>
            <person name="Medema M.H."/>
            <person name="Devos D.P."/>
            <person name="Kaster A.-K."/>
            <person name="Ovreas L."/>
            <person name="Rohde M."/>
            <person name="Galperin M.Y."/>
            <person name="Jogler C."/>
        </authorList>
    </citation>
    <scope>NUCLEOTIDE SEQUENCE [LARGE SCALE GENOMIC DNA]</scope>
    <source>
        <strain evidence="2 3">EC9</strain>
    </source>
</reference>
<dbReference type="SUPFAM" id="SSF50249">
    <property type="entry name" value="Nucleic acid-binding proteins"/>
    <property type="match status" value="1"/>
</dbReference>
<feature type="domain" description="CSD" evidence="1">
    <location>
        <begin position="27"/>
        <end position="96"/>
    </location>
</feature>
<dbReference type="InterPro" id="IPR002059">
    <property type="entry name" value="CSP_DNA-bd"/>
</dbReference>
<protein>
    <submittedName>
        <fullName evidence="2">Cold-shock DNA-binding domain protein</fullName>
    </submittedName>
</protein>
<dbReference type="InterPro" id="IPR012340">
    <property type="entry name" value="NA-bd_OB-fold"/>
</dbReference>
<keyword evidence="2" id="KW-0238">DNA-binding</keyword>
<evidence type="ECO:0000313" key="3">
    <source>
        <dbReference type="Proteomes" id="UP000319557"/>
    </source>
</evidence>
<sequence length="133" mass="15688">MWPAIDSLSCETPALNIRYDDEYIQRKRVGEIRNIDPVKNFGFISGEDFRGDVFFHMSVWESDRNMLPEIGMVVEFEINQEHLRENDSLRATVVRQTNRPYTKQLDLKADDSLTVKHHPNARKRKPVWRGKKT</sequence>
<dbReference type="GO" id="GO:0003677">
    <property type="term" value="F:DNA binding"/>
    <property type="evidence" value="ECO:0007669"/>
    <property type="project" value="UniProtKB-KW"/>
</dbReference>
<dbReference type="Gene3D" id="2.40.50.140">
    <property type="entry name" value="Nucleic acid-binding proteins"/>
    <property type="match status" value="1"/>
</dbReference>
<dbReference type="EMBL" id="CP036261">
    <property type="protein sequence ID" value="QDS86437.1"/>
    <property type="molecule type" value="Genomic_DNA"/>
</dbReference>
<dbReference type="KEGG" id="ruv:EC9_05990"/>
<dbReference type="OrthoDB" id="270195at2"/>
<dbReference type="CDD" id="cd04458">
    <property type="entry name" value="CSP_CDS"/>
    <property type="match status" value="1"/>
</dbReference>
<accession>A0A517LUY8</accession>
<proteinExistence type="predicted"/>
<dbReference type="Proteomes" id="UP000319557">
    <property type="component" value="Chromosome"/>
</dbReference>
<dbReference type="PROSITE" id="PS51857">
    <property type="entry name" value="CSD_2"/>
    <property type="match status" value="1"/>
</dbReference>
<dbReference type="Pfam" id="PF00313">
    <property type="entry name" value="CSD"/>
    <property type="match status" value="1"/>
</dbReference>
<gene>
    <name evidence="2" type="ORF">EC9_05990</name>
</gene>
<name>A0A517LUY8_9BACT</name>
<organism evidence="2 3">
    <name type="scientific">Rosistilla ulvae</name>
    <dbReference type="NCBI Taxonomy" id="1930277"/>
    <lineage>
        <taxon>Bacteria</taxon>
        <taxon>Pseudomonadati</taxon>
        <taxon>Planctomycetota</taxon>
        <taxon>Planctomycetia</taxon>
        <taxon>Pirellulales</taxon>
        <taxon>Pirellulaceae</taxon>
        <taxon>Rosistilla</taxon>
    </lineage>
</organism>
<evidence type="ECO:0000259" key="1">
    <source>
        <dbReference type="PROSITE" id="PS51857"/>
    </source>
</evidence>
<keyword evidence="3" id="KW-1185">Reference proteome</keyword>